<sequence length="363" mass="41274">MSIEWYNNFLTKVSDPPGWTEQQEQVLIEPYTYLAAIPGKEFRSALTAAFNVWMHVAQDDLDIVKKVVGMLHTASLLSVKPVRMDDVEDDSHLRRGLPVAHKIYGIPQTINSANYVYFLAYQELQRIHPRPGEKIEEMVTQELLNLHRGQGMDLFWRENLICPTEPEYIDMVNNKTGGLFRIAIKLMMAASPESPPRNYVPLANLIGIIFQIRDDYVNLQSVEYANNKGYCEDFSEGKFSFPIVHAIRADQSNRQILNILRERPSSPGPKQYAVSYMDTKTHSFAYTREVLRSLTRQAREEIQRLGGNKGVEEILRRLEVPEPDEQHENGLDEAVKSLKGLSGVTNGVDGTVHRSSPPPPPSR</sequence>
<dbReference type="GO" id="GO:0016829">
    <property type="term" value="F:lyase activity"/>
    <property type="evidence" value="ECO:0007669"/>
    <property type="project" value="UniProtKB-KW"/>
</dbReference>
<dbReference type="STRING" id="741276.A0A2S5B3B8"/>
<evidence type="ECO:0000256" key="3">
    <source>
        <dbReference type="ARBA" id="ARBA00022723"/>
    </source>
</evidence>
<evidence type="ECO:0000256" key="5">
    <source>
        <dbReference type="ARBA" id="ARBA00023239"/>
    </source>
</evidence>
<keyword evidence="3" id="KW-0479">Metal-binding</keyword>
<evidence type="ECO:0000256" key="1">
    <source>
        <dbReference type="ARBA" id="ARBA00001946"/>
    </source>
</evidence>
<reference evidence="14 15" key="1">
    <citation type="journal article" date="2018" name="Front. Microbiol.">
        <title>Prospects for Fungal Bioremediation of Acidic Radioactive Waste Sites: Characterization and Genome Sequence of Rhodotorula taiwanensis MD1149.</title>
        <authorList>
            <person name="Tkavc R."/>
            <person name="Matrosova V.Y."/>
            <person name="Grichenko O.E."/>
            <person name="Gostincar C."/>
            <person name="Volpe R.P."/>
            <person name="Klimenkova P."/>
            <person name="Gaidamakova E.K."/>
            <person name="Zhou C.E."/>
            <person name="Stewart B.J."/>
            <person name="Lyman M.G."/>
            <person name="Malfatti S.A."/>
            <person name="Rubinfeld B."/>
            <person name="Courtot M."/>
            <person name="Singh J."/>
            <person name="Dalgard C.L."/>
            <person name="Hamilton T."/>
            <person name="Frey K.G."/>
            <person name="Gunde-Cimerman N."/>
            <person name="Dugan L."/>
            <person name="Daly M.J."/>
        </authorList>
    </citation>
    <scope>NUCLEOTIDE SEQUENCE [LARGE SCALE GENOMIC DNA]</scope>
    <source>
        <strain evidence="14 15">MD1149</strain>
    </source>
</reference>
<dbReference type="Gene3D" id="1.10.600.10">
    <property type="entry name" value="Farnesyl Diphosphate Synthase"/>
    <property type="match status" value="1"/>
</dbReference>
<dbReference type="GO" id="GO:0046872">
    <property type="term" value="F:metal ion binding"/>
    <property type="evidence" value="ECO:0007669"/>
    <property type="project" value="UniProtKB-KW"/>
</dbReference>
<dbReference type="Pfam" id="PF00348">
    <property type="entry name" value="polyprenyl_synt"/>
    <property type="match status" value="1"/>
</dbReference>
<dbReference type="PANTHER" id="PTHR12001">
    <property type="entry name" value="GERANYLGERANYL PYROPHOSPHATE SYNTHASE"/>
    <property type="match status" value="1"/>
</dbReference>
<evidence type="ECO:0000256" key="4">
    <source>
        <dbReference type="ARBA" id="ARBA00022842"/>
    </source>
</evidence>
<dbReference type="OrthoDB" id="6921389at2759"/>
<dbReference type="CDD" id="cd00685">
    <property type="entry name" value="Trans_IPPS_HT"/>
    <property type="match status" value="1"/>
</dbReference>
<protein>
    <recommendedName>
        <fullName evidence="10">(2E,6E)-farnesyl diphosphate synthase</fullName>
    </recommendedName>
    <alternativeName>
        <fullName evidence="9">Dimethylallyltranstransferase</fullName>
    </alternativeName>
    <alternativeName>
        <fullName evidence="8">Farnesyl diphosphate synthase</fullName>
    </alternativeName>
    <alternativeName>
        <fullName evidence="6">Farnesyltranstransferase</fullName>
    </alternativeName>
    <alternativeName>
        <fullName evidence="11">Geranylgeranyl diphosphate synthase</fullName>
    </alternativeName>
    <alternativeName>
        <fullName evidence="7">Geranyltranstransferase</fullName>
    </alternativeName>
</protein>
<dbReference type="GO" id="GO:0008299">
    <property type="term" value="P:isoprenoid biosynthetic process"/>
    <property type="evidence" value="ECO:0007669"/>
    <property type="project" value="InterPro"/>
</dbReference>
<evidence type="ECO:0000256" key="11">
    <source>
        <dbReference type="ARBA" id="ARBA00033096"/>
    </source>
</evidence>
<organism evidence="14 15">
    <name type="scientific">Rhodotorula taiwanensis</name>
    <dbReference type="NCBI Taxonomy" id="741276"/>
    <lineage>
        <taxon>Eukaryota</taxon>
        <taxon>Fungi</taxon>
        <taxon>Dikarya</taxon>
        <taxon>Basidiomycota</taxon>
        <taxon>Pucciniomycotina</taxon>
        <taxon>Microbotryomycetes</taxon>
        <taxon>Sporidiobolales</taxon>
        <taxon>Sporidiobolaceae</taxon>
        <taxon>Rhodotorula</taxon>
    </lineage>
</organism>
<evidence type="ECO:0000256" key="9">
    <source>
        <dbReference type="ARBA" id="ARBA00032448"/>
    </source>
</evidence>
<feature type="compositionally biased region" description="Basic and acidic residues" evidence="13">
    <location>
        <begin position="319"/>
        <end position="336"/>
    </location>
</feature>
<evidence type="ECO:0000256" key="8">
    <source>
        <dbReference type="ARBA" id="ARBA00032424"/>
    </source>
</evidence>
<evidence type="ECO:0000256" key="13">
    <source>
        <dbReference type="SAM" id="MobiDB-lite"/>
    </source>
</evidence>
<evidence type="ECO:0000256" key="6">
    <source>
        <dbReference type="ARBA" id="ARBA00032052"/>
    </source>
</evidence>
<evidence type="ECO:0000313" key="14">
    <source>
        <dbReference type="EMBL" id="POY71256.1"/>
    </source>
</evidence>
<dbReference type="SUPFAM" id="SSF48576">
    <property type="entry name" value="Terpenoid synthases"/>
    <property type="match status" value="1"/>
</dbReference>
<keyword evidence="15" id="KW-1185">Reference proteome</keyword>
<dbReference type="InterPro" id="IPR000092">
    <property type="entry name" value="Polyprenyl_synt"/>
</dbReference>
<dbReference type="GO" id="GO:0004659">
    <property type="term" value="F:prenyltransferase activity"/>
    <property type="evidence" value="ECO:0007669"/>
    <property type="project" value="InterPro"/>
</dbReference>
<keyword evidence="5" id="KW-0456">Lyase</keyword>
<evidence type="ECO:0000313" key="15">
    <source>
        <dbReference type="Proteomes" id="UP000237144"/>
    </source>
</evidence>
<name>A0A2S5B3B8_9BASI</name>
<dbReference type="PROSITE" id="PS00444">
    <property type="entry name" value="POLYPRENYL_SYNTHASE_2"/>
    <property type="match status" value="1"/>
</dbReference>
<evidence type="ECO:0000256" key="7">
    <source>
        <dbReference type="ARBA" id="ARBA00032380"/>
    </source>
</evidence>
<accession>A0A2S5B3B8</accession>
<evidence type="ECO:0000256" key="2">
    <source>
        <dbReference type="ARBA" id="ARBA00006706"/>
    </source>
</evidence>
<comment type="cofactor">
    <cofactor evidence="1">
        <name>Mg(2+)</name>
        <dbReference type="ChEBI" id="CHEBI:18420"/>
    </cofactor>
</comment>
<dbReference type="InterPro" id="IPR033749">
    <property type="entry name" value="Polyprenyl_synt_CS"/>
</dbReference>
<dbReference type="AlphaFoldDB" id="A0A2S5B3B8"/>
<dbReference type="SFLD" id="SFLDS00005">
    <property type="entry name" value="Isoprenoid_Synthase_Type_I"/>
    <property type="match status" value="1"/>
</dbReference>
<dbReference type="InterPro" id="IPR008949">
    <property type="entry name" value="Isoprenoid_synthase_dom_sf"/>
</dbReference>
<proteinExistence type="inferred from homology"/>
<comment type="similarity">
    <text evidence="2 12">Belongs to the FPP/GGPP synthase family.</text>
</comment>
<comment type="caution">
    <text evidence="14">The sequence shown here is derived from an EMBL/GenBank/DDBJ whole genome shotgun (WGS) entry which is preliminary data.</text>
</comment>
<dbReference type="EMBL" id="PJQD01000085">
    <property type="protein sequence ID" value="POY71256.1"/>
    <property type="molecule type" value="Genomic_DNA"/>
</dbReference>
<dbReference type="SMR" id="A0A2S5B3B8"/>
<feature type="region of interest" description="Disordered" evidence="13">
    <location>
        <begin position="319"/>
        <end position="363"/>
    </location>
</feature>
<evidence type="ECO:0000256" key="10">
    <source>
        <dbReference type="ARBA" id="ARBA00032873"/>
    </source>
</evidence>
<dbReference type="PANTHER" id="PTHR12001:SF44">
    <property type="entry name" value="GERANYLGERANYL PYROPHOSPHATE SYNTHASE"/>
    <property type="match status" value="1"/>
</dbReference>
<keyword evidence="4" id="KW-0460">Magnesium</keyword>
<gene>
    <name evidence="14" type="ORF">BMF94_5568</name>
</gene>
<evidence type="ECO:0000256" key="12">
    <source>
        <dbReference type="RuleBase" id="RU004466"/>
    </source>
</evidence>
<keyword evidence="12 14" id="KW-0808">Transferase</keyword>
<dbReference type="Proteomes" id="UP000237144">
    <property type="component" value="Unassembled WGS sequence"/>
</dbReference>